<dbReference type="InterPro" id="IPR043427">
    <property type="entry name" value="YscJ/FliF"/>
</dbReference>
<accession>A0A494X8H5</accession>
<dbReference type="Gene3D" id="3.30.70.1530">
    <property type="entry name" value="Hypothetical protein rpa1041"/>
    <property type="match status" value="1"/>
</dbReference>
<dbReference type="EMBL" id="RBZV01000006">
    <property type="protein sequence ID" value="RKP47025.1"/>
    <property type="molecule type" value="Genomic_DNA"/>
</dbReference>
<evidence type="ECO:0000256" key="6">
    <source>
        <dbReference type="ARBA" id="ARBA00023237"/>
    </source>
</evidence>
<feature type="transmembrane region" description="Helical" evidence="8">
    <location>
        <begin position="232"/>
        <end position="254"/>
    </location>
</feature>
<evidence type="ECO:0000256" key="1">
    <source>
        <dbReference type="ARBA" id="ARBA00004459"/>
    </source>
</evidence>
<keyword evidence="6 8" id="KW-0998">Cell outer membrane</keyword>
<name>A0A494X8H5_9BURK</name>
<dbReference type="PROSITE" id="PS51257">
    <property type="entry name" value="PROKAR_LIPOPROTEIN"/>
    <property type="match status" value="1"/>
</dbReference>
<dbReference type="GO" id="GO:0009306">
    <property type="term" value="P:protein secretion"/>
    <property type="evidence" value="ECO:0007669"/>
    <property type="project" value="InterPro"/>
</dbReference>
<evidence type="ECO:0000313" key="11">
    <source>
        <dbReference type="Proteomes" id="UP000280434"/>
    </source>
</evidence>
<evidence type="ECO:0000256" key="2">
    <source>
        <dbReference type="ARBA" id="ARBA00009509"/>
    </source>
</evidence>
<keyword evidence="8" id="KW-1133">Transmembrane helix</keyword>
<comment type="subcellular location">
    <subcellularLocation>
        <location evidence="1">Cell outer membrane</location>
        <topology evidence="1">Lipid-anchor</topology>
    </subcellularLocation>
</comment>
<feature type="domain" description="Flagellar M-ring N-terminal" evidence="9">
    <location>
        <begin position="27"/>
        <end position="186"/>
    </location>
</feature>
<evidence type="ECO:0000256" key="3">
    <source>
        <dbReference type="ARBA" id="ARBA00022729"/>
    </source>
</evidence>
<dbReference type="OrthoDB" id="115186at2"/>
<dbReference type="Pfam" id="PF01514">
    <property type="entry name" value="YscJ_FliF"/>
    <property type="match status" value="1"/>
</dbReference>
<keyword evidence="4 8" id="KW-0472">Membrane</keyword>
<evidence type="ECO:0000259" key="9">
    <source>
        <dbReference type="Pfam" id="PF01514"/>
    </source>
</evidence>
<dbReference type="InterPro" id="IPR006182">
    <property type="entry name" value="FliF_N_dom"/>
</dbReference>
<dbReference type="NCBIfam" id="TIGR02544">
    <property type="entry name" value="III_secr_YscJ"/>
    <property type="match status" value="1"/>
</dbReference>
<dbReference type="InterPro" id="IPR003282">
    <property type="entry name" value="T3SS_SctJ"/>
</dbReference>
<comment type="caution">
    <text evidence="10">The sequence shown here is derived from an EMBL/GenBank/DDBJ whole genome shotgun (WGS) entry which is preliminary data.</text>
</comment>
<keyword evidence="5 8" id="KW-0564">Palmitate</keyword>
<evidence type="ECO:0000256" key="4">
    <source>
        <dbReference type="ARBA" id="ARBA00023136"/>
    </source>
</evidence>
<reference evidence="10 11" key="1">
    <citation type="submission" date="2018-10" db="EMBL/GenBank/DDBJ databases">
        <title>Paraburkholderia sp. 7MK8-2, isolated from soil.</title>
        <authorList>
            <person name="Gao Z.-H."/>
            <person name="Qiu L.-H."/>
        </authorList>
    </citation>
    <scope>NUCLEOTIDE SEQUENCE [LARGE SCALE GENOMIC DNA]</scope>
    <source>
        <strain evidence="10 11">7MK8-2</strain>
    </source>
</reference>
<dbReference type="AlphaFoldDB" id="A0A494X8H5"/>
<gene>
    <name evidence="10" type="ORF">D7S89_16195</name>
</gene>
<evidence type="ECO:0000256" key="7">
    <source>
        <dbReference type="ARBA" id="ARBA00023288"/>
    </source>
</evidence>
<organism evidence="10 11">
    <name type="scientific">Trinickia fusca</name>
    <dbReference type="NCBI Taxonomy" id="2419777"/>
    <lineage>
        <taxon>Bacteria</taxon>
        <taxon>Pseudomonadati</taxon>
        <taxon>Pseudomonadota</taxon>
        <taxon>Betaproteobacteria</taxon>
        <taxon>Burkholderiales</taxon>
        <taxon>Burkholderiaceae</taxon>
        <taxon>Trinickia</taxon>
    </lineage>
</organism>
<evidence type="ECO:0000256" key="8">
    <source>
        <dbReference type="RuleBase" id="RU364102"/>
    </source>
</evidence>
<keyword evidence="11" id="KW-1185">Reference proteome</keyword>
<dbReference type="PANTHER" id="PTHR30046:SF2">
    <property type="entry name" value="YOP PROTEINS TRANSLOCATION LIPOPROTEIN J"/>
    <property type="match status" value="1"/>
</dbReference>
<protein>
    <recommendedName>
        <fullName evidence="8">Lipoprotein</fullName>
    </recommendedName>
</protein>
<proteinExistence type="inferred from homology"/>
<dbReference type="PRINTS" id="PR01338">
    <property type="entry name" value="TYPE3OMKPROT"/>
</dbReference>
<dbReference type="PANTHER" id="PTHR30046">
    <property type="entry name" value="FLAGELLAR M-RING PROTEIN"/>
    <property type="match status" value="1"/>
</dbReference>
<comment type="similarity">
    <text evidence="2 8">Belongs to the YscJ lipoprotein family.</text>
</comment>
<dbReference type="Proteomes" id="UP000280434">
    <property type="component" value="Unassembled WGS sequence"/>
</dbReference>
<dbReference type="Gene3D" id="3.30.300.30">
    <property type="match status" value="1"/>
</dbReference>
<sequence length="272" mass="29149">MERVARRYVLVGWMLIVVLSLAGCGKRVELRTGISETDANEIVAALADVGIRSEKEVTKDGYSVNVGEQDMSASVKVLESAGLPRDPHAQMGDIFKKDGMISSPLEERSRYLFALSQELERTLCQIDGVLVARVHIVLPERIAPGDPVQPSSAAVFIKYRPDVDIETHEFAIRSLVAASIPGLSANDPKQIAVVFVPALEAGSRPSDSAEARVSGASSARMNSSKATTAGNVVLLVAAALAGLLLIAAAGVWVFRERLRGYWKSATARRAQP</sequence>
<dbReference type="InterPro" id="IPR045851">
    <property type="entry name" value="AMP-bd_C_sf"/>
</dbReference>
<dbReference type="GO" id="GO:0009279">
    <property type="term" value="C:cell outer membrane"/>
    <property type="evidence" value="ECO:0007669"/>
    <property type="project" value="UniProtKB-SubCell"/>
</dbReference>
<keyword evidence="7 8" id="KW-0449">Lipoprotein</keyword>
<evidence type="ECO:0000256" key="5">
    <source>
        <dbReference type="ARBA" id="ARBA00023139"/>
    </source>
</evidence>
<keyword evidence="8" id="KW-0812">Transmembrane</keyword>
<keyword evidence="3 8" id="KW-0732">Signal</keyword>
<evidence type="ECO:0000313" key="10">
    <source>
        <dbReference type="EMBL" id="RKP47025.1"/>
    </source>
</evidence>